<dbReference type="EC" id="3.1.1.-" evidence="8"/>
<evidence type="ECO:0000313" key="9">
    <source>
        <dbReference type="EMBL" id="OHE96855.1"/>
    </source>
</evidence>
<accession>A0A1G4B6E8</accession>
<dbReference type="Pfam" id="PF07519">
    <property type="entry name" value="Tannase"/>
    <property type="match status" value="1"/>
</dbReference>
<dbReference type="GO" id="GO:0030600">
    <property type="term" value="F:feruloyl esterase activity"/>
    <property type="evidence" value="ECO:0007669"/>
    <property type="project" value="UniProtKB-ARBA"/>
</dbReference>
<dbReference type="EMBL" id="MJBS01000064">
    <property type="protein sequence ID" value="OHE96855.1"/>
    <property type="molecule type" value="Genomic_DNA"/>
</dbReference>
<dbReference type="GO" id="GO:0046872">
    <property type="term" value="F:metal ion binding"/>
    <property type="evidence" value="ECO:0007669"/>
    <property type="project" value="UniProtKB-KW"/>
</dbReference>
<evidence type="ECO:0000256" key="5">
    <source>
        <dbReference type="ARBA" id="ARBA00022801"/>
    </source>
</evidence>
<evidence type="ECO:0000256" key="3">
    <source>
        <dbReference type="ARBA" id="ARBA00022723"/>
    </source>
</evidence>
<feature type="signal peptide" evidence="8">
    <location>
        <begin position="1"/>
        <end position="19"/>
    </location>
</feature>
<keyword evidence="5 8" id="KW-0378">Hydrolase</keyword>
<evidence type="ECO:0000313" key="10">
    <source>
        <dbReference type="Proteomes" id="UP000176998"/>
    </source>
</evidence>
<dbReference type="Proteomes" id="UP000176998">
    <property type="component" value="Unassembled WGS sequence"/>
</dbReference>
<evidence type="ECO:0000256" key="1">
    <source>
        <dbReference type="ARBA" id="ARBA00006249"/>
    </source>
</evidence>
<keyword evidence="7" id="KW-1015">Disulfide bond</keyword>
<dbReference type="OrthoDB" id="3039123at2759"/>
<protein>
    <recommendedName>
        <fullName evidence="8">Carboxylic ester hydrolase</fullName>
        <ecNumber evidence="8">3.1.1.-</ecNumber>
    </recommendedName>
</protein>
<dbReference type="Gene3D" id="3.40.50.1820">
    <property type="entry name" value="alpha/beta hydrolase"/>
    <property type="match status" value="1"/>
</dbReference>
<feature type="chain" id="PRO_5009364049" description="Carboxylic ester hydrolase" evidence="8">
    <location>
        <begin position="20"/>
        <end position="277"/>
    </location>
</feature>
<dbReference type="SUPFAM" id="SSF53474">
    <property type="entry name" value="alpha/beta-Hydrolases"/>
    <property type="match status" value="1"/>
</dbReference>
<dbReference type="PANTHER" id="PTHR33938:SF7">
    <property type="entry name" value="CARBOXYLIC ESTER HYDROLASE"/>
    <property type="match status" value="1"/>
</dbReference>
<evidence type="ECO:0000256" key="4">
    <source>
        <dbReference type="ARBA" id="ARBA00022729"/>
    </source>
</evidence>
<gene>
    <name evidence="9" type="ORF">CORC01_07822</name>
</gene>
<reference evidence="9 10" key="1">
    <citation type="submission" date="2016-09" db="EMBL/GenBank/DDBJ databases">
        <authorList>
            <person name="Capua I."/>
            <person name="De Benedictis P."/>
            <person name="Joannis T."/>
            <person name="Lombin L.H."/>
            <person name="Cattoli G."/>
        </authorList>
    </citation>
    <scope>NUCLEOTIDE SEQUENCE [LARGE SCALE GENOMIC DNA]</scope>
    <source>
        <strain evidence="9 10">IMI 309357</strain>
    </source>
</reference>
<organism evidence="9 10">
    <name type="scientific">Colletotrichum orchidophilum</name>
    <dbReference type="NCBI Taxonomy" id="1209926"/>
    <lineage>
        <taxon>Eukaryota</taxon>
        <taxon>Fungi</taxon>
        <taxon>Dikarya</taxon>
        <taxon>Ascomycota</taxon>
        <taxon>Pezizomycotina</taxon>
        <taxon>Sordariomycetes</taxon>
        <taxon>Hypocreomycetidae</taxon>
        <taxon>Glomerellales</taxon>
        <taxon>Glomerellaceae</taxon>
        <taxon>Colletotrichum</taxon>
    </lineage>
</organism>
<evidence type="ECO:0000256" key="6">
    <source>
        <dbReference type="ARBA" id="ARBA00022837"/>
    </source>
</evidence>
<comment type="similarity">
    <text evidence="1 8">Belongs to the tannase family.</text>
</comment>
<keyword evidence="6" id="KW-0106">Calcium</keyword>
<evidence type="ECO:0000256" key="8">
    <source>
        <dbReference type="RuleBase" id="RU361238"/>
    </source>
</evidence>
<evidence type="ECO:0000256" key="2">
    <source>
        <dbReference type="ARBA" id="ARBA00022487"/>
    </source>
</evidence>
<name>A0A1G4B6E8_9PEZI</name>
<keyword evidence="10" id="KW-1185">Reference proteome</keyword>
<dbReference type="InterPro" id="IPR011118">
    <property type="entry name" value="Tannase/feruloyl_esterase"/>
</dbReference>
<proteinExistence type="inferred from homology"/>
<keyword evidence="2" id="KW-0719">Serine esterase</keyword>
<keyword evidence="3" id="KW-0479">Metal-binding</keyword>
<dbReference type="RefSeq" id="XP_022474011.1">
    <property type="nucleotide sequence ID" value="XM_022619457.1"/>
</dbReference>
<dbReference type="PANTHER" id="PTHR33938">
    <property type="entry name" value="FERULOYL ESTERASE B-RELATED"/>
    <property type="match status" value="1"/>
</dbReference>
<comment type="caution">
    <text evidence="9">The sequence shown here is derived from an EMBL/GenBank/DDBJ whole genome shotgun (WGS) entry which is preliminary data.</text>
</comment>
<evidence type="ECO:0000256" key="7">
    <source>
        <dbReference type="ARBA" id="ARBA00023157"/>
    </source>
</evidence>
<dbReference type="GeneID" id="34560967"/>
<keyword evidence="4 8" id="KW-0732">Signal</keyword>
<dbReference type="AlphaFoldDB" id="A0A1G4B6E8"/>
<sequence length="277" mass="29391">MPSSIWALAAAVAPAIVNAESLANVCKTATRGLAITSGSQYFPTGIIVGAVSGITDGGFGCSGGGREGCSQAQRFTHQFDGLALARLFSDIGHTAISPTDGVIARSDLCKTTFDFKTTVGQAYYFTAKAASSGPSFPTPTWSLSMSGLGDEWVARYLQLRDTSDLVSVTADTLRDWMPYGMKKYIDSLKTTHPELGNIQSAGGRILHIHGEDDDFIPAASSVQYYDSVRSIVFPCQGFNESGPAISPPLVKKGAAPATLKNTGVGMETLCRWFMRPL</sequence>
<dbReference type="InterPro" id="IPR029058">
    <property type="entry name" value="AB_hydrolase_fold"/>
</dbReference>